<organism evidence="1 2">
    <name type="scientific">Paractinoplanes durhamensis</name>
    <dbReference type="NCBI Taxonomy" id="113563"/>
    <lineage>
        <taxon>Bacteria</taxon>
        <taxon>Bacillati</taxon>
        <taxon>Actinomycetota</taxon>
        <taxon>Actinomycetes</taxon>
        <taxon>Micromonosporales</taxon>
        <taxon>Micromonosporaceae</taxon>
        <taxon>Paractinoplanes</taxon>
    </lineage>
</organism>
<evidence type="ECO:0008006" key="3">
    <source>
        <dbReference type="Google" id="ProtNLM"/>
    </source>
</evidence>
<evidence type="ECO:0000313" key="2">
    <source>
        <dbReference type="Proteomes" id="UP000637628"/>
    </source>
</evidence>
<protein>
    <recommendedName>
        <fullName evidence="3">T4 bacteriophage base plate protein</fullName>
    </recommendedName>
</protein>
<dbReference type="Pfam" id="PF12322">
    <property type="entry name" value="T4_baseplate"/>
    <property type="match status" value="1"/>
</dbReference>
<accession>A0ABQ3Z794</accession>
<comment type="caution">
    <text evidence="1">The sequence shown here is derived from an EMBL/GenBank/DDBJ whole genome shotgun (WGS) entry which is preliminary data.</text>
</comment>
<dbReference type="RefSeq" id="WP_203733553.1">
    <property type="nucleotide sequence ID" value="NZ_BAAATX010000009.1"/>
</dbReference>
<dbReference type="Proteomes" id="UP000637628">
    <property type="component" value="Unassembled WGS sequence"/>
</dbReference>
<keyword evidence="2" id="KW-1185">Reference proteome</keyword>
<sequence>MRVTLPGGWWDDGGRLHRAAELGVLTGRDEEALTGVAAAATPRAVTEVLARCLHRLGDLQPVPPAVVRELLVGDREWLLLQLRRATFGDLVRGDLMCPWPSCGKRVTLEFSAGDVPVRTAPDPRPWYELPLPGSSVVRFRLPTGGDAEELGPLAVRDPGSAATLLLARCIGRIGEVADPGPEVVADLPADDRWRIESEMERLAPAVDREVDTPCPECGRTFTVTFDIHQYVFGELRTNVSTLYREVHQLASHYHWSEAEIMGMPRDRRETYLDVLAGELERLNDGA</sequence>
<dbReference type="EMBL" id="BOML01000057">
    <property type="protein sequence ID" value="GIE05674.1"/>
    <property type="molecule type" value="Genomic_DNA"/>
</dbReference>
<evidence type="ECO:0000313" key="1">
    <source>
        <dbReference type="EMBL" id="GIE05674.1"/>
    </source>
</evidence>
<proteinExistence type="predicted"/>
<name>A0ABQ3Z794_9ACTN</name>
<reference evidence="1 2" key="1">
    <citation type="submission" date="2021-01" db="EMBL/GenBank/DDBJ databases">
        <title>Whole genome shotgun sequence of Actinoplanes durhamensis NBRC 14914.</title>
        <authorList>
            <person name="Komaki H."/>
            <person name="Tamura T."/>
        </authorList>
    </citation>
    <scope>NUCLEOTIDE SEQUENCE [LARGE SCALE GENOMIC DNA]</scope>
    <source>
        <strain evidence="1 2">NBRC 14914</strain>
    </source>
</reference>
<gene>
    <name evidence="1" type="ORF">Adu01nite_70240</name>
</gene>
<dbReference type="InterPro" id="IPR024364">
    <property type="entry name" value="Baseplate_phage_T4-like"/>
</dbReference>